<dbReference type="Pfam" id="PF12796">
    <property type="entry name" value="Ank_2"/>
    <property type="match status" value="1"/>
</dbReference>
<evidence type="ECO:0000256" key="5">
    <source>
        <dbReference type="ARBA" id="ARBA00023242"/>
    </source>
</evidence>
<evidence type="ECO:0000256" key="2">
    <source>
        <dbReference type="ARBA" id="ARBA00022703"/>
    </source>
</evidence>
<feature type="compositionally biased region" description="Low complexity" evidence="8">
    <location>
        <begin position="367"/>
        <end position="385"/>
    </location>
</feature>
<feature type="coiled-coil region" evidence="7">
    <location>
        <begin position="277"/>
        <end position="313"/>
    </location>
</feature>
<dbReference type="SUPFAM" id="SSF48403">
    <property type="entry name" value="Ankyrin repeat"/>
    <property type="match status" value="1"/>
</dbReference>
<feature type="repeat" description="ANK" evidence="6">
    <location>
        <begin position="505"/>
        <end position="537"/>
    </location>
</feature>
<dbReference type="AlphaFoldDB" id="A0A267F6Q8"/>
<evidence type="ECO:0000256" key="1">
    <source>
        <dbReference type="ARBA" id="ARBA00004123"/>
    </source>
</evidence>
<dbReference type="GO" id="GO:0006915">
    <property type="term" value="P:apoptotic process"/>
    <property type="evidence" value="ECO:0007669"/>
    <property type="project" value="UniProtKB-KW"/>
</dbReference>
<dbReference type="OrthoDB" id="10038642at2759"/>
<keyword evidence="4 6" id="KW-0040">ANK repeat</keyword>
<dbReference type="InterPro" id="IPR036770">
    <property type="entry name" value="Ankyrin_rpt-contain_sf"/>
</dbReference>
<feature type="region of interest" description="Disordered" evidence="8">
    <location>
        <begin position="329"/>
        <end position="422"/>
    </location>
</feature>
<keyword evidence="3" id="KW-0677">Repeat</keyword>
<dbReference type="InterPro" id="IPR047163">
    <property type="entry name" value="ASPP1/2"/>
</dbReference>
<feature type="compositionally biased region" description="Low complexity" evidence="8">
    <location>
        <begin position="164"/>
        <end position="178"/>
    </location>
</feature>
<evidence type="ECO:0000256" key="3">
    <source>
        <dbReference type="ARBA" id="ARBA00022737"/>
    </source>
</evidence>
<sequence>RILNNVVFTKHLLSAVQASLLVFNIYLIPMSTASTLVNGGGSSGGGSVTELSLAELRDIAARQQARIDAQLNDLRHRQLALNRLRKDSNGLTNGGGLAAAVEDRDNRLNRLRLQRKQLDEYRQANAQLAAQLAQARDAFQRRSEELAKLDQRVEAMQKLAESRQQQQLQHHQQPHQHPTLPSPDSRLARLREAVLQRRQQSEQLRLKATATTGASATKVVTDRETAVGAKRPPSPPASHWHRRHHAPRNVIIASACRRGGQLPAEAAAATAQRYREAARLAYEAAAAKEQLEQQQKQQQQQQQQQQNQQQQQQAVSLTTDGIEDLIRLEASANPEEKRRSLVVVQDPPGAPIGWRAPIARPDDEETASSSSANVSAADASSTVDNNINSNNDSEPAAAVQTGNETDNDKLDDKPATTVDSNLSDDKKKKLINKSNRSVAFDPLTVLLDAAMEGDPSQIRACVSVDISASNEEGITALHNAVCAGHTDCVKLLIELGADVNSADIDGWTPLHCSVSCNHLALTQLLVRSGAAIYCATRADFETPLDLCHEGGAVERFLLDEAGKLGKDNEGRVYAVADYQPERSDELALRQLSQLLVVRGLNQTSPTGSGAATATLKATRPRVCCRCIRLVARVPAPRRLTVLHLPSLRFPARPFLCLFY</sequence>
<dbReference type="PROSITE" id="PS50088">
    <property type="entry name" value="ANK_REPEAT"/>
    <property type="match status" value="2"/>
</dbReference>
<protein>
    <submittedName>
        <fullName evidence="9">Uncharacterized protein</fullName>
    </submittedName>
</protein>
<dbReference type="PROSITE" id="PS50297">
    <property type="entry name" value="ANK_REP_REGION"/>
    <property type="match status" value="2"/>
</dbReference>
<comment type="caution">
    <text evidence="9">The sequence shown here is derived from an EMBL/GenBank/DDBJ whole genome shotgun (WGS) entry which is preliminary data.</text>
</comment>
<dbReference type="PANTHER" id="PTHR24131:SF10">
    <property type="entry name" value="ANKYRIN-REPEAT, SH3-DOMAIN, AND PROLINE-RICH-REGION CONTAINING PROTEIN, ISOFORM B"/>
    <property type="match status" value="1"/>
</dbReference>
<evidence type="ECO:0000313" key="9">
    <source>
        <dbReference type="EMBL" id="PAA69438.1"/>
    </source>
</evidence>
<accession>A0A267F6Q8</accession>
<comment type="subcellular location">
    <subcellularLocation>
        <location evidence="1">Nucleus</location>
    </subcellularLocation>
</comment>
<keyword evidence="10" id="KW-1185">Reference proteome</keyword>
<evidence type="ECO:0000313" key="10">
    <source>
        <dbReference type="Proteomes" id="UP000215902"/>
    </source>
</evidence>
<name>A0A267F6Q8_9PLAT</name>
<dbReference type="Proteomes" id="UP000215902">
    <property type="component" value="Unassembled WGS sequence"/>
</dbReference>
<reference evidence="9 10" key="1">
    <citation type="submission" date="2017-06" db="EMBL/GenBank/DDBJ databases">
        <title>A platform for efficient transgenesis in Macrostomum lignano, a flatworm model organism for stem cell research.</title>
        <authorList>
            <person name="Berezikov E."/>
        </authorList>
    </citation>
    <scope>NUCLEOTIDE SEQUENCE [LARGE SCALE GENOMIC DNA]</scope>
    <source>
        <strain evidence="9">DV1</strain>
        <tissue evidence="9">Whole organism</tissue>
    </source>
</reference>
<keyword evidence="7" id="KW-0175">Coiled coil</keyword>
<keyword evidence="5" id="KW-0539">Nucleus</keyword>
<dbReference type="STRING" id="282301.A0A267F6Q8"/>
<feature type="non-terminal residue" evidence="9">
    <location>
        <position position="1"/>
    </location>
</feature>
<dbReference type="PANTHER" id="PTHR24131">
    <property type="entry name" value="APOPTOSIS-STIMULATING OF P53 PROTEIN"/>
    <property type="match status" value="1"/>
</dbReference>
<organism evidence="9 10">
    <name type="scientific">Macrostomum lignano</name>
    <dbReference type="NCBI Taxonomy" id="282301"/>
    <lineage>
        <taxon>Eukaryota</taxon>
        <taxon>Metazoa</taxon>
        <taxon>Spiralia</taxon>
        <taxon>Lophotrochozoa</taxon>
        <taxon>Platyhelminthes</taxon>
        <taxon>Rhabditophora</taxon>
        <taxon>Macrostomorpha</taxon>
        <taxon>Macrostomida</taxon>
        <taxon>Macrostomidae</taxon>
        <taxon>Macrostomum</taxon>
    </lineage>
</organism>
<dbReference type="GO" id="GO:0005634">
    <property type="term" value="C:nucleus"/>
    <property type="evidence" value="ECO:0007669"/>
    <property type="project" value="UniProtKB-SubCell"/>
</dbReference>
<dbReference type="GO" id="GO:0042981">
    <property type="term" value="P:regulation of apoptotic process"/>
    <property type="evidence" value="ECO:0007669"/>
    <property type="project" value="InterPro"/>
</dbReference>
<feature type="region of interest" description="Disordered" evidence="8">
    <location>
        <begin position="199"/>
        <end position="245"/>
    </location>
</feature>
<feature type="region of interest" description="Disordered" evidence="8">
    <location>
        <begin position="155"/>
        <end position="184"/>
    </location>
</feature>
<dbReference type="GO" id="GO:0002039">
    <property type="term" value="F:p53 binding"/>
    <property type="evidence" value="ECO:0007669"/>
    <property type="project" value="InterPro"/>
</dbReference>
<feature type="compositionally biased region" description="Low complexity" evidence="8">
    <location>
        <begin position="199"/>
        <end position="217"/>
    </location>
</feature>
<evidence type="ECO:0000256" key="4">
    <source>
        <dbReference type="ARBA" id="ARBA00023043"/>
    </source>
</evidence>
<evidence type="ECO:0000256" key="8">
    <source>
        <dbReference type="SAM" id="MobiDB-lite"/>
    </source>
</evidence>
<gene>
    <name evidence="9" type="ORF">BOX15_Mlig025946g1</name>
</gene>
<evidence type="ECO:0000256" key="7">
    <source>
        <dbReference type="SAM" id="Coils"/>
    </source>
</evidence>
<dbReference type="Gene3D" id="1.25.40.20">
    <property type="entry name" value="Ankyrin repeat-containing domain"/>
    <property type="match status" value="1"/>
</dbReference>
<feature type="repeat" description="ANK" evidence="6">
    <location>
        <begin position="472"/>
        <end position="504"/>
    </location>
</feature>
<keyword evidence="2" id="KW-0053">Apoptosis</keyword>
<evidence type="ECO:0000256" key="6">
    <source>
        <dbReference type="PROSITE-ProRule" id="PRU00023"/>
    </source>
</evidence>
<dbReference type="EMBL" id="NIVC01001323">
    <property type="protein sequence ID" value="PAA69438.1"/>
    <property type="molecule type" value="Genomic_DNA"/>
</dbReference>
<dbReference type="InterPro" id="IPR002110">
    <property type="entry name" value="Ankyrin_rpt"/>
</dbReference>
<dbReference type="SMART" id="SM00248">
    <property type="entry name" value="ANK"/>
    <property type="match status" value="2"/>
</dbReference>
<proteinExistence type="predicted"/>